<evidence type="ECO:0000313" key="3">
    <source>
        <dbReference type="EMBL" id="GGK77874.1"/>
    </source>
</evidence>
<name>A0AA37F5N1_9ACTN</name>
<dbReference type="PROSITE" id="PS50943">
    <property type="entry name" value="HTH_CROC1"/>
    <property type="match status" value="1"/>
</dbReference>
<proteinExistence type="predicted"/>
<comment type="caution">
    <text evidence="3">The sequence shown here is derived from an EMBL/GenBank/DDBJ whole genome shotgun (WGS) entry which is preliminary data.</text>
</comment>
<dbReference type="Proteomes" id="UP000627984">
    <property type="component" value="Unassembled WGS sequence"/>
</dbReference>
<feature type="domain" description="HTH cro/C1-type" evidence="2">
    <location>
        <begin position="30"/>
        <end position="63"/>
    </location>
</feature>
<sequence>MMTFRGTTTLTAGRGNGEHAREGRISGYVLKVIRESAGLTQDRFAERLAVDVTTVQGWESGRRPLMAVSTGAYLSLRHALLRFGVRSQLLAQLDMALEADRFVGYVLSTKADKPAAADHPLASWVITRPFTDLVAWPFTAATPSGLEGAARATGRRGPVATAPSLLPDERALLHPYENRSRERRRRPGGRHDAPPAGALRGRVRRQ</sequence>
<dbReference type="EMBL" id="BMQD01000013">
    <property type="protein sequence ID" value="GGK77874.1"/>
    <property type="molecule type" value="Genomic_DNA"/>
</dbReference>
<evidence type="ECO:0000259" key="2">
    <source>
        <dbReference type="PROSITE" id="PS50943"/>
    </source>
</evidence>
<reference evidence="3" key="1">
    <citation type="journal article" date="2014" name="Int. J. Syst. Evol. Microbiol.">
        <title>Complete genome sequence of Corynebacterium casei LMG S-19264T (=DSM 44701T), isolated from a smear-ripened cheese.</title>
        <authorList>
            <consortium name="US DOE Joint Genome Institute (JGI-PGF)"/>
            <person name="Walter F."/>
            <person name="Albersmeier A."/>
            <person name="Kalinowski J."/>
            <person name="Ruckert C."/>
        </authorList>
    </citation>
    <scope>NUCLEOTIDE SEQUENCE</scope>
    <source>
        <strain evidence="3">JCM 3093</strain>
    </source>
</reference>
<gene>
    <name evidence="3" type="ORF">GCM10010126_41590</name>
</gene>
<reference evidence="3" key="2">
    <citation type="submission" date="2022-09" db="EMBL/GenBank/DDBJ databases">
        <authorList>
            <person name="Sun Q."/>
            <person name="Ohkuma M."/>
        </authorList>
    </citation>
    <scope>NUCLEOTIDE SEQUENCE</scope>
    <source>
        <strain evidence="3">JCM 3093</strain>
    </source>
</reference>
<evidence type="ECO:0000256" key="1">
    <source>
        <dbReference type="SAM" id="MobiDB-lite"/>
    </source>
</evidence>
<feature type="region of interest" description="Disordered" evidence="1">
    <location>
        <begin position="147"/>
        <end position="206"/>
    </location>
</feature>
<dbReference type="AlphaFoldDB" id="A0AA37F5N1"/>
<organism evidence="3 4">
    <name type="scientific">Planomonospora parontospora</name>
    <dbReference type="NCBI Taxonomy" id="58119"/>
    <lineage>
        <taxon>Bacteria</taxon>
        <taxon>Bacillati</taxon>
        <taxon>Actinomycetota</taxon>
        <taxon>Actinomycetes</taxon>
        <taxon>Streptosporangiales</taxon>
        <taxon>Streptosporangiaceae</taxon>
        <taxon>Planomonospora</taxon>
    </lineage>
</organism>
<dbReference type="InterPro" id="IPR010982">
    <property type="entry name" value="Lambda_DNA-bd_dom_sf"/>
</dbReference>
<dbReference type="GO" id="GO:0003677">
    <property type="term" value="F:DNA binding"/>
    <property type="evidence" value="ECO:0007669"/>
    <property type="project" value="InterPro"/>
</dbReference>
<dbReference type="Pfam" id="PF01381">
    <property type="entry name" value="HTH_3"/>
    <property type="match status" value="1"/>
</dbReference>
<evidence type="ECO:0000313" key="4">
    <source>
        <dbReference type="Proteomes" id="UP000627984"/>
    </source>
</evidence>
<protein>
    <recommendedName>
        <fullName evidence="2">HTH cro/C1-type domain-containing protein</fullName>
    </recommendedName>
</protein>
<accession>A0AA37F5N1</accession>
<dbReference type="CDD" id="cd00093">
    <property type="entry name" value="HTH_XRE"/>
    <property type="match status" value="1"/>
</dbReference>
<dbReference type="Gene3D" id="1.10.260.40">
    <property type="entry name" value="lambda repressor-like DNA-binding domains"/>
    <property type="match status" value="1"/>
</dbReference>
<dbReference type="SUPFAM" id="SSF47413">
    <property type="entry name" value="lambda repressor-like DNA-binding domains"/>
    <property type="match status" value="1"/>
</dbReference>
<feature type="compositionally biased region" description="Basic and acidic residues" evidence="1">
    <location>
        <begin position="167"/>
        <end position="180"/>
    </location>
</feature>
<dbReference type="InterPro" id="IPR001387">
    <property type="entry name" value="Cro/C1-type_HTH"/>
</dbReference>